<evidence type="ECO:0000313" key="4">
    <source>
        <dbReference type="Proteomes" id="UP000001996"/>
    </source>
</evidence>
<dbReference type="InterPro" id="IPR021661">
    <property type="entry name" value="Rap1_C"/>
</dbReference>
<feature type="compositionally biased region" description="Basic and acidic residues" evidence="1">
    <location>
        <begin position="325"/>
        <end position="335"/>
    </location>
</feature>
<proteinExistence type="predicted"/>
<feature type="compositionally biased region" description="Acidic residues" evidence="1">
    <location>
        <begin position="90"/>
        <end position="105"/>
    </location>
</feature>
<name>A5DYD0_LODEL</name>
<evidence type="ECO:0000259" key="2">
    <source>
        <dbReference type="Pfam" id="PF11626"/>
    </source>
</evidence>
<feature type="compositionally biased region" description="Acidic residues" evidence="1">
    <location>
        <begin position="148"/>
        <end position="167"/>
    </location>
</feature>
<feature type="compositionally biased region" description="Polar residues" evidence="1">
    <location>
        <begin position="278"/>
        <end position="287"/>
    </location>
</feature>
<feature type="compositionally biased region" description="Acidic residues" evidence="1">
    <location>
        <begin position="197"/>
        <end position="223"/>
    </location>
</feature>
<dbReference type="Pfam" id="PF11626">
    <property type="entry name" value="Rap1_C"/>
    <property type="match status" value="1"/>
</dbReference>
<dbReference type="GeneID" id="5233546"/>
<feature type="compositionally biased region" description="Polar residues" evidence="1">
    <location>
        <begin position="346"/>
        <end position="357"/>
    </location>
</feature>
<reference evidence="3 4" key="1">
    <citation type="journal article" date="2009" name="Nature">
        <title>Evolution of pathogenicity and sexual reproduction in eight Candida genomes.</title>
        <authorList>
            <person name="Butler G."/>
            <person name="Rasmussen M.D."/>
            <person name="Lin M.F."/>
            <person name="Santos M.A."/>
            <person name="Sakthikumar S."/>
            <person name="Munro C.A."/>
            <person name="Rheinbay E."/>
            <person name="Grabherr M."/>
            <person name="Forche A."/>
            <person name="Reedy J.L."/>
            <person name="Agrafioti I."/>
            <person name="Arnaud M.B."/>
            <person name="Bates S."/>
            <person name="Brown A.J."/>
            <person name="Brunke S."/>
            <person name="Costanzo M.C."/>
            <person name="Fitzpatrick D.A."/>
            <person name="de Groot P.W."/>
            <person name="Harris D."/>
            <person name="Hoyer L.L."/>
            <person name="Hube B."/>
            <person name="Klis F.M."/>
            <person name="Kodira C."/>
            <person name="Lennard N."/>
            <person name="Logue M.E."/>
            <person name="Martin R."/>
            <person name="Neiman A.M."/>
            <person name="Nikolaou E."/>
            <person name="Quail M.A."/>
            <person name="Quinn J."/>
            <person name="Santos M.C."/>
            <person name="Schmitzberger F.F."/>
            <person name="Sherlock G."/>
            <person name="Shah P."/>
            <person name="Silverstein K.A."/>
            <person name="Skrzypek M.S."/>
            <person name="Soll D."/>
            <person name="Staggs R."/>
            <person name="Stansfield I."/>
            <person name="Stumpf M.P."/>
            <person name="Sudbery P.E."/>
            <person name="Srikantha T."/>
            <person name="Zeng Q."/>
            <person name="Berman J."/>
            <person name="Berriman M."/>
            <person name="Heitman J."/>
            <person name="Gow N.A."/>
            <person name="Lorenz M.C."/>
            <person name="Birren B.W."/>
            <person name="Kellis M."/>
            <person name="Cuomo C.A."/>
        </authorList>
    </citation>
    <scope>NUCLEOTIDE SEQUENCE [LARGE SCALE GENOMIC DNA]</scope>
    <source>
        <strain evidence="4">ATCC 11503 / BCRC 21390 / CBS 2605 / JCM 1781 / NBRC 1676 / NRRL YB-4239</strain>
    </source>
</reference>
<feature type="compositionally biased region" description="Basic and acidic residues" evidence="1">
    <location>
        <begin position="224"/>
        <end position="252"/>
    </location>
</feature>
<dbReference type="VEuPathDB" id="FungiDB:LELG_02367"/>
<keyword evidence="4" id="KW-1185">Reference proteome</keyword>
<sequence length="573" mass="64443">MVENEKEVVERDEDQTEANITNKVAIKEKRQKKPRQTKGKDKNAVDNDVEFFEAAEAEALAAIAASNARDAKAKEKAKHRETKNYQSHDEEIEDLQNDDDNDDDQPVSKKRKQEVKLKVDDNSANASKSAAAKTNESNEVKQQQVAGDGEEDYDFGQDFDAALDEEIGELKDSEVGQVSRNTSFADRIEVPKLGDLGDFDFEEEGEEEGEGEDEDEDEDDEQVEQEKNQESPASRNKEQARDDSNKEDKDEHDPQDDEFSDALETTENFSAPADEALQPNNASSSQIHDAERILEATSQTQEFFTFPKSQPPTVPQEEDDEGEEKIEKEEDKENNDSQFDPDFAPPSQSQAPTQDQNQDQKLILTLTQNSAHAQDSQDGDIELKYLARNTLLCDVVKPDKFSKLLEHKNPQLVLTRKLTSTSSAGDSLEDIETVYTKLGQVGLCDNFISHVIYACSAETPVMLNYITAFVKQLLKNKQRAEGRGGGEGGGEGGEAEEIRKGLVNVYKYLPTGTELHGIWTDEFDSVLGTQQESDLFQYKSGVEIERRFKFLRDCEIVKMEMEMEMESDVLNEE</sequence>
<evidence type="ECO:0000313" key="3">
    <source>
        <dbReference type="EMBL" id="EDK44188.1"/>
    </source>
</evidence>
<dbReference type="KEGG" id="lel:PVL30_003215"/>
<feature type="compositionally biased region" description="Low complexity" evidence="1">
    <location>
        <begin position="122"/>
        <end position="137"/>
    </location>
</feature>
<dbReference type="Proteomes" id="UP000001996">
    <property type="component" value="Unassembled WGS sequence"/>
</dbReference>
<feature type="domain" description="TRF2-interacting telomeric protein/Rap1 C-terminal" evidence="2">
    <location>
        <begin position="439"/>
        <end position="552"/>
    </location>
</feature>
<evidence type="ECO:0000256" key="1">
    <source>
        <dbReference type="SAM" id="MobiDB-lite"/>
    </source>
</evidence>
<organism evidence="3 4">
    <name type="scientific">Lodderomyces elongisporus (strain ATCC 11503 / CBS 2605 / JCM 1781 / NBRC 1676 / NRRL YB-4239)</name>
    <name type="common">Yeast</name>
    <name type="synonym">Saccharomyces elongisporus</name>
    <dbReference type="NCBI Taxonomy" id="379508"/>
    <lineage>
        <taxon>Eukaryota</taxon>
        <taxon>Fungi</taxon>
        <taxon>Dikarya</taxon>
        <taxon>Ascomycota</taxon>
        <taxon>Saccharomycotina</taxon>
        <taxon>Pichiomycetes</taxon>
        <taxon>Debaryomycetaceae</taxon>
        <taxon>Candida/Lodderomyces clade</taxon>
        <taxon>Lodderomyces</taxon>
    </lineage>
</organism>
<gene>
    <name evidence="3" type="ORF">LELG_02367</name>
</gene>
<feature type="region of interest" description="Disordered" evidence="1">
    <location>
        <begin position="67"/>
        <end position="357"/>
    </location>
</feature>
<dbReference type="InParanoid" id="A5DYD0"/>
<feature type="region of interest" description="Disordered" evidence="1">
    <location>
        <begin position="1"/>
        <end position="46"/>
    </location>
</feature>
<dbReference type="AlphaFoldDB" id="A5DYD0"/>
<protein>
    <recommendedName>
        <fullName evidence="2">TRF2-interacting telomeric protein/Rap1 C-terminal domain-containing protein</fullName>
    </recommendedName>
</protein>
<dbReference type="HOGENOM" id="CLU_475721_0_0_1"/>
<accession>A5DYD0</accession>
<dbReference type="EMBL" id="CH981526">
    <property type="protein sequence ID" value="EDK44188.1"/>
    <property type="molecule type" value="Genomic_DNA"/>
</dbReference>